<reference evidence="1 2" key="1">
    <citation type="submission" date="2014-04" db="EMBL/GenBank/DDBJ databases">
        <authorList>
            <consortium name="DOE Joint Genome Institute"/>
            <person name="Kuo A."/>
            <person name="Gay G."/>
            <person name="Dore J."/>
            <person name="Kohler A."/>
            <person name="Nagy L.G."/>
            <person name="Floudas D."/>
            <person name="Copeland A."/>
            <person name="Barry K.W."/>
            <person name="Cichocki N."/>
            <person name="Veneault-Fourrey C."/>
            <person name="LaButti K."/>
            <person name="Lindquist E.A."/>
            <person name="Lipzen A."/>
            <person name="Lundell T."/>
            <person name="Morin E."/>
            <person name="Murat C."/>
            <person name="Sun H."/>
            <person name="Tunlid A."/>
            <person name="Henrissat B."/>
            <person name="Grigoriev I.V."/>
            <person name="Hibbett D.S."/>
            <person name="Martin F."/>
            <person name="Nordberg H.P."/>
            <person name="Cantor M.N."/>
            <person name="Hua S.X."/>
        </authorList>
    </citation>
    <scope>NUCLEOTIDE SEQUENCE [LARGE SCALE GENOMIC DNA]</scope>
    <source>
        <strain evidence="2">h7</strain>
    </source>
</reference>
<dbReference type="STRING" id="686832.A0A0C2YC04"/>
<accession>A0A0C2YC04</accession>
<keyword evidence="2" id="KW-1185">Reference proteome</keyword>
<proteinExistence type="predicted"/>
<evidence type="ECO:0000313" key="1">
    <source>
        <dbReference type="EMBL" id="KIM47398.1"/>
    </source>
</evidence>
<dbReference type="OrthoDB" id="3258141at2759"/>
<dbReference type="HOGENOM" id="CLU_1686815_0_0_1"/>
<dbReference type="Proteomes" id="UP000053424">
    <property type="component" value="Unassembled WGS sequence"/>
</dbReference>
<name>A0A0C2YC04_HEBCY</name>
<dbReference type="AlphaFoldDB" id="A0A0C2YC04"/>
<protein>
    <submittedName>
        <fullName evidence="1">Uncharacterized protein</fullName>
    </submittedName>
</protein>
<gene>
    <name evidence="1" type="ORF">M413DRAFT_22077</name>
</gene>
<dbReference type="EMBL" id="KN831769">
    <property type="protein sequence ID" value="KIM47398.1"/>
    <property type="molecule type" value="Genomic_DNA"/>
</dbReference>
<sequence length="156" mass="17638">MVDFAAEVVRAMGYETAHTVVRTEKGIRLLMCGEIVLAMIDVCLMDVSSEILLLFQEDKTHFAPSEAQLMAQDRNLSGEQHEKGDFGPFPMFYKIQVTADLDRSVRFGQYPKTKTIVYRHAPRVPSSRSEGMRPPRQSQTRALVLSGLQKIHLTNI</sequence>
<evidence type="ECO:0000313" key="2">
    <source>
        <dbReference type="Proteomes" id="UP000053424"/>
    </source>
</evidence>
<organism evidence="1 2">
    <name type="scientific">Hebeloma cylindrosporum</name>
    <dbReference type="NCBI Taxonomy" id="76867"/>
    <lineage>
        <taxon>Eukaryota</taxon>
        <taxon>Fungi</taxon>
        <taxon>Dikarya</taxon>
        <taxon>Basidiomycota</taxon>
        <taxon>Agaricomycotina</taxon>
        <taxon>Agaricomycetes</taxon>
        <taxon>Agaricomycetidae</taxon>
        <taxon>Agaricales</taxon>
        <taxon>Agaricineae</taxon>
        <taxon>Hymenogastraceae</taxon>
        <taxon>Hebeloma</taxon>
    </lineage>
</organism>
<reference evidence="2" key="2">
    <citation type="submission" date="2015-01" db="EMBL/GenBank/DDBJ databases">
        <title>Evolutionary Origins and Diversification of the Mycorrhizal Mutualists.</title>
        <authorList>
            <consortium name="DOE Joint Genome Institute"/>
            <consortium name="Mycorrhizal Genomics Consortium"/>
            <person name="Kohler A."/>
            <person name="Kuo A."/>
            <person name="Nagy L.G."/>
            <person name="Floudas D."/>
            <person name="Copeland A."/>
            <person name="Barry K.W."/>
            <person name="Cichocki N."/>
            <person name="Veneault-Fourrey C."/>
            <person name="LaButti K."/>
            <person name="Lindquist E.A."/>
            <person name="Lipzen A."/>
            <person name="Lundell T."/>
            <person name="Morin E."/>
            <person name="Murat C."/>
            <person name="Riley R."/>
            <person name="Ohm R."/>
            <person name="Sun H."/>
            <person name="Tunlid A."/>
            <person name="Henrissat B."/>
            <person name="Grigoriev I.V."/>
            <person name="Hibbett D.S."/>
            <person name="Martin F."/>
        </authorList>
    </citation>
    <scope>NUCLEOTIDE SEQUENCE [LARGE SCALE GENOMIC DNA]</scope>
    <source>
        <strain evidence="2">h7</strain>
    </source>
</reference>